<feature type="non-terminal residue" evidence="2">
    <location>
        <position position="1"/>
    </location>
</feature>
<evidence type="ECO:0000313" key="3">
    <source>
        <dbReference type="Proteomes" id="UP000019335"/>
    </source>
</evidence>
<feature type="compositionally biased region" description="Basic residues" evidence="1">
    <location>
        <begin position="50"/>
        <end position="72"/>
    </location>
</feature>
<feature type="compositionally biased region" description="Gly residues" evidence="1">
    <location>
        <begin position="246"/>
        <end position="255"/>
    </location>
</feature>
<proteinExistence type="predicted"/>
<feature type="compositionally biased region" description="Gly residues" evidence="1">
    <location>
        <begin position="31"/>
        <end position="46"/>
    </location>
</feature>
<organism evidence="2 3">
    <name type="scientific">Nannochloropsis gaditana</name>
    <dbReference type="NCBI Taxonomy" id="72520"/>
    <lineage>
        <taxon>Eukaryota</taxon>
        <taxon>Sar</taxon>
        <taxon>Stramenopiles</taxon>
        <taxon>Ochrophyta</taxon>
        <taxon>Eustigmatophyceae</taxon>
        <taxon>Eustigmatales</taxon>
        <taxon>Monodopsidaceae</taxon>
        <taxon>Nannochloropsis</taxon>
    </lineage>
</organism>
<keyword evidence="3" id="KW-1185">Reference proteome</keyword>
<feature type="region of interest" description="Disordered" evidence="1">
    <location>
        <begin position="1"/>
        <end position="80"/>
    </location>
</feature>
<evidence type="ECO:0000313" key="2">
    <source>
        <dbReference type="EMBL" id="EWM20810.1"/>
    </source>
</evidence>
<dbReference type="AlphaFoldDB" id="W7T147"/>
<reference evidence="2 3" key="1">
    <citation type="journal article" date="2014" name="Mol. Plant">
        <title>Chromosome Scale Genome Assembly and Transcriptome Profiling of Nannochloropsis gaditana in Nitrogen Depletion.</title>
        <authorList>
            <person name="Corteggiani Carpinelli E."/>
            <person name="Telatin A."/>
            <person name="Vitulo N."/>
            <person name="Forcato C."/>
            <person name="D'Angelo M."/>
            <person name="Schiavon R."/>
            <person name="Vezzi A."/>
            <person name="Giacometti G.M."/>
            <person name="Morosinotto T."/>
            <person name="Valle G."/>
        </authorList>
    </citation>
    <scope>NUCLEOTIDE SEQUENCE [LARGE SCALE GENOMIC DNA]</scope>
    <source>
        <strain evidence="2 3">B-31</strain>
    </source>
</reference>
<sequence>VQRLFDLDGRLGGGAGAPALRPALPPDLLLGGNGSDHTGGGGGGGDRGQRAGRWRGRAGWRAGRRAGGKRLPSRVPTGEGPMPGALRALRLSFDLGLPHQHLDVTGKWRDRCPGASLATALVHPPPPGRGGSQTSLAAVASNLPRAPADDNAGPREQSGAGGARSSPLSCTGGGPHDLYCRSPSDSSAGGILGVGREGRLEADAAAGLGGGAGSGLCPGAEGSGGLGGEEGAGRRGRRKGRREGGTEGGAEGVGDGVVEGPAHILTCGRGTRKGAFPTKYLPCARVCKRNSLAR</sequence>
<protein>
    <submittedName>
        <fullName evidence="2">Uncharacterized protein</fullName>
    </submittedName>
</protein>
<gene>
    <name evidence="2" type="ORF">Naga_101471g2</name>
</gene>
<evidence type="ECO:0000256" key="1">
    <source>
        <dbReference type="SAM" id="MobiDB-lite"/>
    </source>
</evidence>
<accession>W7T147</accession>
<comment type="caution">
    <text evidence="2">The sequence shown here is derived from an EMBL/GenBank/DDBJ whole genome shotgun (WGS) entry which is preliminary data.</text>
</comment>
<feature type="compositionally biased region" description="Low complexity" evidence="1">
    <location>
        <begin position="17"/>
        <end position="30"/>
    </location>
</feature>
<dbReference type="EMBL" id="AZIL01002785">
    <property type="protein sequence ID" value="EWM20810.1"/>
    <property type="molecule type" value="Genomic_DNA"/>
</dbReference>
<feature type="compositionally biased region" description="Gly residues" evidence="1">
    <location>
        <begin position="219"/>
        <end position="230"/>
    </location>
</feature>
<feature type="region of interest" description="Disordered" evidence="1">
    <location>
        <begin position="219"/>
        <end position="255"/>
    </location>
</feature>
<name>W7T147_9STRA</name>
<dbReference type="Proteomes" id="UP000019335">
    <property type="component" value="Unassembled WGS sequence"/>
</dbReference>
<feature type="region of interest" description="Disordered" evidence="1">
    <location>
        <begin position="144"/>
        <end position="177"/>
    </location>
</feature>